<dbReference type="Gramene" id="TuG1812G0300002670.01.T02">
    <property type="protein sequence ID" value="TuG1812G0300002670.01.T02"/>
    <property type="gene ID" value="TuG1812G0300002670.01"/>
</dbReference>
<reference evidence="7" key="3">
    <citation type="submission" date="2022-06" db="UniProtKB">
        <authorList>
            <consortium name="EnsemblPlants"/>
        </authorList>
    </citation>
    <scope>IDENTIFICATION</scope>
</reference>
<feature type="domain" description="SWIM-type" evidence="6">
    <location>
        <begin position="329"/>
        <end position="361"/>
    </location>
</feature>
<keyword evidence="8" id="KW-1185">Reference proteome</keyword>
<evidence type="ECO:0000256" key="2">
    <source>
        <dbReference type="ARBA" id="ARBA00022771"/>
    </source>
</evidence>
<dbReference type="InterPro" id="IPR018289">
    <property type="entry name" value="MULE_transposase_dom"/>
</dbReference>
<dbReference type="InterPro" id="IPR007527">
    <property type="entry name" value="Znf_SWIM"/>
</dbReference>
<evidence type="ECO:0000313" key="8">
    <source>
        <dbReference type="Proteomes" id="UP000015106"/>
    </source>
</evidence>
<organism evidence="7 8">
    <name type="scientific">Triticum urartu</name>
    <name type="common">Red wild einkorn</name>
    <name type="synonym">Crithodium urartu</name>
    <dbReference type="NCBI Taxonomy" id="4572"/>
    <lineage>
        <taxon>Eukaryota</taxon>
        <taxon>Viridiplantae</taxon>
        <taxon>Streptophyta</taxon>
        <taxon>Embryophyta</taxon>
        <taxon>Tracheophyta</taxon>
        <taxon>Spermatophyta</taxon>
        <taxon>Magnoliopsida</taxon>
        <taxon>Liliopsida</taxon>
        <taxon>Poales</taxon>
        <taxon>Poaceae</taxon>
        <taxon>BOP clade</taxon>
        <taxon>Pooideae</taxon>
        <taxon>Triticodae</taxon>
        <taxon>Triticeae</taxon>
        <taxon>Triticinae</taxon>
        <taxon>Triticum</taxon>
    </lineage>
</organism>
<proteinExistence type="predicted"/>
<evidence type="ECO:0000259" key="6">
    <source>
        <dbReference type="PROSITE" id="PS50966"/>
    </source>
</evidence>
<dbReference type="InterPro" id="IPR006564">
    <property type="entry name" value="Znf_PMZ"/>
</dbReference>
<protein>
    <recommendedName>
        <fullName evidence="6">SWIM-type domain-containing protein</fullName>
    </recommendedName>
</protein>
<evidence type="ECO:0000256" key="5">
    <source>
        <dbReference type="SAM" id="MobiDB-lite"/>
    </source>
</evidence>
<evidence type="ECO:0000256" key="4">
    <source>
        <dbReference type="PROSITE-ProRule" id="PRU00325"/>
    </source>
</evidence>
<dbReference type="SMART" id="SM00575">
    <property type="entry name" value="ZnF_PMZ"/>
    <property type="match status" value="1"/>
</dbReference>
<reference evidence="8" key="1">
    <citation type="journal article" date="2013" name="Nature">
        <title>Draft genome of the wheat A-genome progenitor Triticum urartu.</title>
        <authorList>
            <person name="Ling H.Q."/>
            <person name="Zhao S."/>
            <person name="Liu D."/>
            <person name="Wang J."/>
            <person name="Sun H."/>
            <person name="Zhang C."/>
            <person name="Fan H."/>
            <person name="Li D."/>
            <person name="Dong L."/>
            <person name="Tao Y."/>
            <person name="Gao C."/>
            <person name="Wu H."/>
            <person name="Li Y."/>
            <person name="Cui Y."/>
            <person name="Guo X."/>
            <person name="Zheng S."/>
            <person name="Wang B."/>
            <person name="Yu K."/>
            <person name="Liang Q."/>
            <person name="Yang W."/>
            <person name="Lou X."/>
            <person name="Chen J."/>
            <person name="Feng M."/>
            <person name="Jian J."/>
            <person name="Zhang X."/>
            <person name="Luo G."/>
            <person name="Jiang Y."/>
            <person name="Liu J."/>
            <person name="Wang Z."/>
            <person name="Sha Y."/>
            <person name="Zhang B."/>
            <person name="Wu H."/>
            <person name="Tang D."/>
            <person name="Shen Q."/>
            <person name="Xue P."/>
            <person name="Zou S."/>
            <person name="Wang X."/>
            <person name="Liu X."/>
            <person name="Wang F."/>
            <person name="Yang Y."/>
            <person name="An X."/>
            <person name="Dong Z."/>
            <person name="Zhang K."/>
            <person name="Zhang X."/>
            <person name="Luo M.C."/>
            <person name="Dvorak J."/>
            <person name="Tong Y."/>
            <person name="Wang J."/>
            <person name="Yang H."/>
            <person name="Li Z."/>
            <person name="Wang D."/>
            <person name="Zhang A."/>
            <person name="Wang J."/>
        </authorList>
    </citation>
    <scope>NUCLEOTIDE SEQUENCE</scope>
    <source>
        <strain evidence="8">cv. G1812</strain>
    </source>
</reference>
<feature type="region of interest" description="Disordered" evidence="5">
    <location>
        <begin position="408"/>
        <end position="432"/>
    </location>
</feature>
<sequence length="467" mass="53683">MAYRARKQALKVVQGDQRGQYTRIRDYLQAVLDTNPGSRCVVTTKHLPQHPSKNPRFHGLFYCLNACKEGFLNGCRPFIGVDGCFIKLSTGQQILAARGRDENNNIYPIAFGVVDKEDTDSWTWFLTQLKDALGGESGKFGYYTIISDRQKGLLNAINHVFPNCPQRFCLRHIYQNFQTAGFRGDELKKHMDAASYSYNKNEHLAAMNDLKRECKAAWAWLNKVPVHTWARHAMDFTCKTDLVVNNIGEVFNKMILDVRGKPIKTMLEGIRTKLMVKFNTNRTKTKTANWEIFPTYAEMLEEAKYNSRWCQSLMAGPNIYQVSSGDNTYSVNLLHRTCGCRKWDMTAKPCNHAVSAIVKAKLQPEDFVDDFFKKEMYQKAYGHIIFPVPGPNLWPRTRTQDIEPPVFRDKVEKQQTKRRKNQFEKPAPRDTSRMASITCSNCKLVGHRYTVCSKPLIPALAMRQNQH</sequence>
<evidence type="ECO:0000256" key="1">
    <source>
        <dbReference type="ARBA" id="ARBA00022723"/>
    </source>
</evidence>
<keyword evidence="3" id="KW-0862">Zinc</keyword>
<dbReference type="EnsemblPlants" id="TuG1812G0300002670.01.T02">
    <property type="protein sequence ID" value="TuG1812G0300002670.01.T02"/>
    <property type="gene ID" value="TuG1812G0300002670.01"/>
</dbReference>
<keyword evidence="2 4" id="KW-0863">Zinc-finger</keyword>
<evidence type="ECO:0000256" key="3">
    <source>
        <dbReference type="ARBA" id="ARBA00022833"/>
    </source>
</evidence>
<accession>A0A8R7TVK7</accession>
<evidence type="ECO:0000313" key="7">
    <source>
        <dbReference type="EnsemblPlants" id="TuG1812G0300002670.01.T02"/>
    </source>
</evidence>
<keyword evidence="1" id="KW-0479">Metal-binding</keyword>
<dbReference type="AlphaFoldDB" id="A0A8R7TVK7"/>
<dbReference type="PANTHER" id="PTHR31973">
    <property type="entry name" value="POLYPROTEIN, PUTATIVE-RELATED"/>
    <property type="match status" value="1"/>
</dbReference>
<dbReference type="Proteomes" id="UP000015106">
    <property type="component" value="Chromosome 3"/>
</dbReference>
<dbReference type="Pfam" id="PF10551">
    <property type="entry name" value="MULE"/>
    <property type="match status" value="1"/>
</dbReference>
<name>A0A8R7TVK7_TRIUA</name>
<dbReference type="PROSITE" id="PS50966">
    <property type="entry name" value="ZF_SWIM"/>
    <property type="match status" value="1"/>
</dbReference>
<dbReference type="PANTHER" id="PTHR31973:SF187">
    <property type="entry name" value="MUTATOR TRANSPOSASE MUDRA PROTEIN"/>
    <property type="match status" value="1"/>
</dbReference>
<reference evidence="7" key="2">
    <citation type="submission" date="2018-03" db="EMBL/GenBank/DDBJ databases">
        <title>The Triticum urartu genome reveals the dynamic nature of wheat genome evolution.</title>
        <authorList>
            <person name="Ling H."/>
            <person name="Ma B."/>
            <person name="Shi X."/>
            <person name="Liu H."/>
            <person name="Dong L."/>
            <person name="Sun H."/>
            <person name="Cao Y."/>
            <person name="Gao Q."/>
            <person name="Zheng S."/>
            <person name="Li Y."/>
            <person name="Yu Y."/>
            <person name="Du H."/>
            <person name="Qi M."/>
            <person name="Li Y."/>
            <person name="Yu H."/>
            <person name="Cui Y."/>
            <person name="Wang N."/>
            <person name="Chen C."/>
            <person name="Wu H."/>
            <person name="Zhao Y."/>
            <person name="Zhang J."/>
            <person name="Li Y."/>
            <person name="Zhou W."/>
            <person name="Zhang B."/>
            <person name="Hu W."/>
            <person name="Eijk M."/>
            <person name="Tang J."/>
            <person name="Witsenboer H."/>
            <person name="Zhao S."/>
            <person name="Li Z."/>
            <person name="Zhang A."/>
            <person name="Wang D."/>
            <person name="Liang C."/>
        </authorList>
    </citation>
    <scope>NUCLEOTIDE SEQUENCE [LARGE SCALE GENOMIC DNA]</scope>
    <source>
        <strain evidence="7">cv. G1812</strain>
    </source>
</reference>
<dbReference type="Pfam" id="PF04434">
    <property type="entry name" value="SWIM"/>
    <property type="match status" value="1"/>
</dbReference>
<dbReference type="GO" id="GO:0008270">
    <property type="term" value="F:zinc ion binding"/>
    <property type="evidence" value="ECO:0007669"/>
    <property type="project" value="UniProtKB-KW"/>
</dbReference>